<dbReference type="Proteomes" id="UP000244005">
    <property type="component" value="Unassembled WGS sequence"/>
</dbReference>
<evidence type="ECO:0000313" key="2">
    <source>
        <dbReference type="Proteomes" id="UP000244005"/>
    </source>
</evidence>
<keyword evidence="2" id="KW-1185">Reference proteome</keyword>
<organism evidence="1 2">
    <name type="scientific">Marchantia polymorpha</name>
    <name type="common">Common liverwort</name>
    <name type="synonym">Marchantia aquatica</name>
    <dbReference type="NCBI Taxonomy" id="3197"/>
    <lineage>
        <taxon>Eukaryota</taxon>
        <taxon>Viridiplantae</taxon>
        <taxon>Streptophyta</taxon>
        <taxon>Embryophyta</taxon>
        <taxon>Marchantiophyta</taxon>
        <taxon>Marchantiopsida</taxon>
        <taxon>Marchantiidae</taxon>
        <taxon>Marchantiales</taxon>
        <taxon>Marchantiaceae</taxon>
        <taxon>Marchantia</taxon>
    </lineage>
</organism>
<name>A0A2R6W719_MARPO</name>
<sequence length="214" mass="22654">MCLKTDNSEAPTAVSTGCGCAHTNATGRCRTAKIHAIDRRVLGMAAGLSEACGCGCCCANSWTRGFLPFSGGSTNFVTSCTEPVGGECPSVDATPDKNILPRNSSPSCTTARPSPMRPVGQPSPCQVDLFPIRNCTILSFVVSSSRDRGGKVEEAVEKRIPGTQAFIPSFHSNFLELRSAPAHRSNSQFSFASDCTSTTSDFVLLLPSDDPHHH</sequence>
<proteinExistence type="predicted"/>
<gene>
    <name evidence="1" type="ORF">MARPO_0137s0017</name>
</gene>
<reference evidence="2" key="1">
    <citation type="journal article" date="2017" name="Cell">
        <title>Insights into land plant evolution garnered from the Marchantia polymorpha genome.</title>
        <authorList>
            <person name="Bowman J.L."/>
            <person name="Kohchi T."/>
            <person name="Yamato K.T."/>
            <person name="Jenkins J."/>
            <person name="Shu S."/>
            <person name="Ishizaki K."/>
            <person name="Yamaoka S."/>
            <person name="Nishihama R."/>
            <person name="Nakamura Y."/>
            <person name="Berger F."/>
            <person name="Adam C."/>
            <person name="Aki S.S."/>
            <person name="Althoff F."/>
            <person name="Araki T."/>
            <person name="Arteaga-Vazquez M.A."/>
            <person name="Balasubrmanian S."/>
            <person name="Barry K."/>
            <person name="Bauer D."/>
            <person name="Boehm C.R."/>
            <person name="Briginshaw L."/>
            <person name="Caballero-Perez J."/>
            <person name="Catarino B."/>
            <person name="Chen F."/>
            <person name="Chiyoda S."/>
            <person name="Chovatia M."/>
            <person name="Davies K.M."/>
            <person name="Delmans M."/>
            <person name="Demura T."/>
            <person name="Dierschke T."/>
            <person name="Dolan L."/>
            <person name="Dorantes-Acosta A.E."/>
            <person name="Eklund D.M."/>
            <person name="Florent S.N."/>
            <person name="Flores-Sandoval E."/>
            <person name="Fujiyama A."/>
            <person name="Fukuzawa H."/>
            <person name="Galik B."/>
            <person name="Grimanelli D."/>
            <person name="Grimwood J."/>
            <person name="Grossniklaus U."/>
            <person name="Hamada T."/>
            <person name="Haseloff J."/>
            <person name="Hetherington A.J."/>
            <person name="Higo A."/>
            <person name="Hirakawa Y."/>
            <person name="Hundley H.N."/>
            <person name="Ikeda Y."/>
            <person name="Inoue K."/>
            <person name="Inoue S.I."/>
            <person name="Ishida S."/>
            <person name="Jia Q."/>
            <person name="Kakita M."/>
            <person name="Kanazawa T."/>
            <person name="Kawai Y."/>
            <person name="Kawashima T."/>
            <person name="Kennedy M."/>
            <person name="Kinose K."/>
            <person name="Kinoshita T."/>
            <person name="Kohara Y."/>
            <person name="Koide E."/>
            <person name="Komatsu K."/>
            <person name="Kopischke S."/>
            <person name="Kubo M."/>
            <person name="Kyozuka J."/>
            <person name="Lagercrantz U."/>
            <person name="Lin S.S."/>
            <person name="Lindquist E."/>
            <person name="Lipzen A.M."/>
            <person name="Lu C.W."/>
            <person name="De Luna E."/>
            <person name="Martienssen R.A."/>
            <person name="Minamino N."/>
            <person name="Mizutani M."/>
            <person name="Mizutani M."/>
            <person name="Mochizuki N."/>
            <person name="Monte I."/>
            <person name="Mosher R."/>
            <person name="Nagasaki H."/>
            <person name="Nakagami H."/>
            <person name="Naramoto S."/>
            <person name="Nishitani K."/>
            <person name="Ohtani M."/>
            <person name="Okamoto T."/>
            <person name="Okumura M."/>
            <person name="Phillips J."/>
            <person name="Pollak B."/>
            <person name="Reinders A."/>
            <person name="Rovekamp M."/>
            <person name="Sano R."/>
            <person name="Sawa S."/>
            <person name="Schmid M.W."/>
            <person name="Shirakawa M."/>
            <person name="Solano R."/>
            <person name="Spunde A."/>
            <person name="Suetsugu N."/>
            <person name="Sugano S."/>
            <person name="Sugiyama A."/>
            <person name="Sun R."/>
            <person name="Suzuki Y."/>
            <person name="Takenaka M."/>
            <person name="Takezawa D."/>
            <person name="Tomogane H."/>
            <person name="Tsuzuki M."/>
            <person name="Ueda T."/>
            <person name="Umeda M."/>
            <person name="Ward J.M."/>
            <person name="Watanabe Y."/>
            <person name="Yazaki K."/>
            <person name="Yokoyama R."/>
            <person name="Yoshitake Y."/>
            <person name="Yotsui I."/>
            <person name="Zachgo S."/>
            <person name="Schmutz J."/>
        </authorList>
    </citation>
    <scope>NUCLEOTIDE SEQUENCE [LARGE SCALE GENOMIC DNA]</scope>
    <source>
        <strain evidence="2">Tak-1</strain>
    </source>
</reference>
<dbReference type="Gramene" id="Mp2g18650.1">
    <property type="protein sequence ID" value="Mp2g18650.1.cds1"/>
    <property type="gene ID" value="Mp2g18650"/>
</dbReference>
<dbReference type="PROSITE" id="PS51257">
    <property type="entry name" value="PROKAR_LIPOPROTEIN"/>
    <property type="match status" value="1"/>
</dbReference>
<protein>
    <submittedName>
        <fullName evidence="1">Uncharacterized protein</fullName>
    </submittedName>
</protein>
<dbReference type="EMBL" id="KZ772809">
    <property type="protein sequence ID" value="PTQ29649.1"/>
    <property type="molecule type" value="Genomic_DNA"/>
</dbReference>
<evidence type="ECO:0000313" key="1">
    <source>
        <dbReference type="EMBL" id="PTQ29649.1"/>
    </source>
</evidence>
<accession>A0A2R6W719</accession>
<dbReference type="AlphaFoldDB" id="A0A2R6W719"/>